<dbReference type="PANTHER" id="PTHR42850">
    <property type="entry name" value="METALLOPHOSPHOESTERASE"/>
    <property type="match status" value="1"/>
</dbReference>
<feature type="domain" description="Calcineurin-like phosphoesterase" evidence="1">
    <location>
        <begin position="2"/>
        <end position="170"/>
    </location>
</feature>
<proteinExistence type="predicted"/>
<dbReference type="GO" id="GO:0008803">
    <property type="term" value="F:bis(5'-nucleosyl)-tetraphosphatase (symmetrical) activity"/>
    <property type="evidence" value="ECO:0007669"/>
    <property type="project" value="TreeGrafter"/>
</dbReference>
<organism evidence="2 3">
    <name type="scientific">Neolewinella aurantiaca</name>
    <dbReference type="NCBI Taxonomy" id="2602767"/>
    <lineage>
        <taxon>Bacteria</taxon>
        <taxon>Pseudomonadati</taxon>
        <taxon>Bacteroidota</taxon>
        <taxon>Saprospiria</taxon>
        <taxon>Saprospirales</taxon>
        <taxon>Lewinellaceae</taxon>
        <taxon>Neolewinella</taxon>
    </lineage>
</organism>
<dbReference type="GO" id="GO:0016791">
    <property type="term" value="F:phosphatase activity"/>
    <property type="evidence" value="ECO:0007669"/>
    <property type="project" value="TreeGrafter"/>
</dbReference>
<gene>
    <name evidence="2" type="ORF">FUA23_16415</name>
</gene>
<sequence length="219" mass="25025">MPRYAISDIHGCPATFRTLLHEINFSREDELFLLGDYIDKGPDGMGVIEHIWELQAEGYKVKCLRGNHEQMFINEVGRGEHSGVVPISRHQEVCRWMLSLDYYHETPGYILVHAGLNFRAEDPLDATYDMLWIRYWYEETDRDWLGDRIIVHGHTPEPVNSVKFGIENMQTAQRVCIDSGCAHSYKGMGYLTALNLDTGKGAFVKFCEGSALAEHKKSV</sequence>
<dbReference type="InterPro" id="IPR050126">
    <property type="entry name" value="Ap4A_hydrolase"/>
</dbReference>
<accession>A0A5C7FRI1</accession>
<dbReference type="InterPro" id="IPR029052">
    <property type="entry name" value="Metallo-depent_PP-like"/>
</dbReference>
<dbReference type="EMBL" id="VOXD01000027">
    <property type="protein sequence ID" value="TXF88064.1"/>
    <property type="molecule type" value="Genomic_DNA"/>
</dbReference>
<protein>
    <submittedName>
        <fullName evidence="2">Serine/threonine protein phosphatase</fullName>
    </submittedName>
</protein>
<dbReference type="Proteomes" id="UP000321907">
    <property type="component" value="Unassembled WGS sequence"/>
</dbReference>
<dbReference type="GO" id="GO:0005737">
    <property type="term" value="C:cytoplasm"/>
    <property type="evidence" value="ECO:0007669"/>
    <property type="project" value="TreeGrafter"/>
</dbReference>
<dbReference type="SUPFAM" id="SSF56300">
    <property type="entry name" value="Metallo-dependent phosphatases"/>
    <property type="match status" value="1"/>
</dbReference>
<dbReference type="PANTHER" id="PTHR42850:SF4">
    <property type="entry name" value="ZINC-DEPENDENT ENDOPOLYPHOSPHATASE"/>
    <property type="match status" value="1"/>
</dbReference>
<name>A0A5C7FRI1_9BACT</name>
<evidence type="ECO:0000313" key="3">
    <source>
        <dbReference type="Proteomes" id="UP000321907"/>
    </source>
</evidence>
<dbReference type="Pfam" id="PF00149">
    <property type="entry name" value="Metallophos"/>
    <property type="match status" value="1"/>
</dbReference>
<dbReference type="CDD" id="cd00144">
    <property type="entry name" value="MPP_PPP_family"/>
    <property type="match status" value="1"/>
</dbReference>
<reference evidence="2 3" key="1">
    <citation type="submission" date="2019-08" db="EMBL/GenBank/DDBJ databases">
        <title>Lewinella sp. strain SSH13 Genome sequencing and assembly.</title>
        <authorList>
            <person name="Kim I."/>
        </authorList>
    </citation>
    <scope>NUCLEOTIDE SEQUENCE [LARGE SCALE GENOMIC DNA]</scope>
    <source>
        <strain evidence="2 3">SSH13</strain>
    </source>
</reference>
<dbReference type="RefSeq" id="WP_147931852.1">
    <property type="nucleotide sequence ID" value="NZ_VOXD01000027.1"/>
</dbReference>
<dbReference type="AlphaFoldDB" id="A0A5C7FRI1"/>
<comment type="caution">
    <text evidence="2">The sequence shown here is derived from an EMBL/GenBank/DDBJ whole genome shotgun (WGS) entry which is preliminary data.</text>
</comment>
<keyword evidence="3" id="KW-1185">Reference proteome</keyword>
<dbReference type="Gene3D" id="3.60.21.10">
    <property type="match status" value="1"/>
</dbReference>
<evidence type="ECO:0000259" key="1">
    <source>
        <dbReference type="Pfam" id="PF00149"/>
    </source>
</evidence>
<dbReference type="InterPro" id="IPR004843">
    <property type="entry name" value="Calcineurin-like_PHP"/>
</dbReference>
<dbReference type="OrthoDB" id="9808081at2"/>
<evidence type="ECO:0000313" key="2">
    <source>
        <dbReference type="EMBL" id="TXF88064.1"/>
    </source>
</evidence>
<dbReference type="GO" id="GO:0110154">
    <property type="term" value="P:RNA decapping"/>
    <property type="evidence" value="ECO:0007669"/>
    <property type="project" value="TreeGrafter"/>
</dbReference>